<sequence length="162" mass="18490">MFNNFGGSTLSSSMYRVQRLDGQVTESRPSSELEVHNENLSQNVNSSEFDHEEATIVPIENLDVDKKIRLIEIISIISEEIKKHLLHMTKPSKYYSLILDTTPDVSHTKQFAVVIQFVYENEETNKAQIEEQFLGFLSVNYTIGQGSFEFINGQLKSLELSL</sequence>
<proteinExistence type="predicted"/>
<dbReference type="PANTHER" id="PTHR45749">
    <property type="match status" value="1"/>
</dbReference>
<dbReference type="EMBL" id="BMAU01021289">
    <property type="protein sequence ID" value="GFY09399.1"/>
    <property type="molecule type" value="Genomic_DNA"/>
</dbReference>
<keyword evidence="2" id="KW-1185">Reference proteome</keyword>
<accession>A0A8X6VJC5</accession>
<dbReference type="PANTHER" id="PTHR45749:SF35">
    <property type="entry name" value="AC-LIKE TRANSPOSASE-RELATED"/>
    <property type="match status" value="1"/>
</dbReference>
<evidence type="ECO:0000313" key="2">
    <source>
        <dbReference type="Proteomes" id="UP000887159"/>
    </source>
</evidence>
<protein>
    <submittedName>
        <fullName evidence="1">DUF4371 domain-containing protein</fullName>
    </submittedName>
</protein>
<gene>
    <name evidence="1" type="primary">WH47_02921</name>
    <name evidence="1" type="ORF">TNCV_1942091</name>
</gene>
<evidence type="ECO:0000313" key="1">
    <source>
        <dbReference type="EMBL" id="GFY09399.1"/>
    </source>
</evidence>
<name>A0A8X6VJC5_TRICX</name>
<dbReference type="Proteomes" id="UP000887159">
    <property type="component" value="Unassembled WGS sequence"/>
</dbReference>
<comment type="caution">
    <text evidence="1">The sequence shown here is derived from an EMBL/GenBank/DDBJ whole genome shotgun (WGS) entry which is preliminary data.</text>
</comment>
<organism evidence="1 2">
    <name type="scientific">Trichonephila clavipes</name>
    <name type="common">Golden silk orbweaver</name>
    <name type="synonym">Nephila clavipes</name>
    <dbReference type="NCBI Taxonomy" id="2585209"/>
    <lineage>
        <taxon>Eukaryota</taxon>
        <taxon>Metazoa</taxon>
        <taxon>Ecdysozoa</taxon>
        <taxon>Arthropoda</taxon>
        <taxon>Chelicerata</taxon>
        <taxon>Arachnida</taxon>
        <taxon>Araneae</taxon>
        <taxon>Araneomorphae</taxon>
        <taxon>Entelegynae</taxon>
        <taxon>Araneoidea</taxon>
        <taxon>Nephilidae</taxon>
        <taxon>Trichonephila</taxon>
    </lineage>
</organism>
<dbReference type="AlphaFoldDB" id="A0A8X6VJC5"/>
<reference evidence="1" key="1">
    <citation type="submission" date="2020-08" db="EMBL/GenBank/DDBJ databases">
        <title>Multicomponent nature underlies the extraordinary mechanical properties of spider dragline silk.</title>
        <authorList>
            <person name="Kono N."/>
            <person name="Nakamura H."/>
            <person name="Mori M."/>
            <person name="Yoshida Y."/>
            <person name="Ohtoshi R."/>
            <person name="Malay A.D."/>
            <person name="Moran D.A.P."/>
            <person name="Tomita M."/>
            <person name="Numata K."/>
            <person name="Arakawa K."/>
        </authorList>
    </citation>
    <scope>NUCLEOTIDE SEQUENCE</scope>
</reference>